<dbReference type="PANTHER" id="PTHR43479:SF11">
    <property type="entry name" value="ACREF_ENVCD OPERON REPRESSOR-RELATED"/>
    <property type="match status" value="1"/>
</dbReference>
<keyword evidence="5" id="KW-1185">Reference proteome</keyword>
<dbReference type="STRING" id="1048340.SAMN05444487_10945"/>
<dbReference type="GO" id="GO:0003677">
    <property type="term" value="F:DNA binding"/>
    <property type="evidence" value="ECO:0007669"/>
    <property type="project" value="UniProtKB-UniRule"/>
</dbReference>
<dbReference type="SUPFAM" id="SSF46689">
    <property type="entry name" value="Homeodomain-like"/>
    <property type="match status" value="1"/>
</dbReference>
<dbReference type="Gene3D" id="1.10.357.10">
    <property type="entry name" value="Tetracycline Repressor, domain 2"/>
    <property type="match status" value="1"/>
</dbReference>
<dbReference type="EMBL" id="FNNQ01000009">
    <property type="protein sequence ID" value="SDX03495.1"/>
    <property type="molecule type" value="Genomic_DNA"/>
</dbReference>
<dbReference type="RefSeq" id="WP_091740008.1">
    <property type="nucleotide sequence ID" value="NZ_FNNQ01000009.1"/>
</dbReference>
<keyword evidence="1 2" id="KW-0238">DNA-binding</keyword>
<feature type="domain" description="HTH tetR-type" evidence="3">
    <location>
        <begin position="12"/>
        <end position="72"/>
    </location>
</feature>
<accession>A0A1H2YEU5</accession>
<dbReference type="InterPro" id="IPR036271">
    <property type="entry name" value="Tet_transcr_reg_TetR-rel_C_sf"/>
</dbReference>
<dbReference type="InterPro" id="IPR009057">
    <property type="entry name" value="Homeodomain-like_sf"/>
</dbReference>
<dbReference type="PANTHER" id="PTHR43479">
    <property type="entry name" value="ACREF/ENVCD OPERON REPRESSOR-RELATED"/>
    <property type="match status" value="1"/>
</dbReference>
<reference evidence="4 5" key="1">
    <citation type="submission" date="2016-10" db="EMBL/GenBank/DDBJ databases">
        <authorList>
            <person name="de Groot N.N."/>
        </authorList>
    </citation>
    <scope>NUCLEOTIDE SEQUENCE [LARGE SCALE GENOMIC DNA]</scope>
    <source>
        <strain evidence="4 5">DSM 45610</strain>
    </source>
</reference>
<evidence type="ECO:0000256" key="2">
    <source>
        <dbReference type="PROSITE-ProRule" id="PRU00335"/>
    </source>
</evidence>
<dbReference type="PROSITE" id="PS50977">
    <property type="entry name" value="HTH_TETR_2"/>
    <property type="match status" value="1"/>
</dbReference>
<sequence length="208" mass="23532">MELLLFTSAMPVKAREKILFAALELFTSHNYSDTTILEVVERARVSKTTFYQFFASKENLLTTLVEQLAGEILSEVQDAIEREEKIPHKGYAGIRRYIQLCTEREAVARFLLVSSVGFSTEVEEVRRNAHIRFSHLIYQTAQRGMPQSVSDTAIRVVARGMVGAVNEVVIQQIADTDNKMDIDELARLLNRIVVDSFTMLALNPLHEG</sequence>
<evidence type="ECO:0000313" key="5">
    <source>
        <dbReference type="Proteomes" id="UP000198534"/>
    </source>
</evidence>
<proteinExistence type="predicted"/>
<organism evidence="4 5">
    <name type="scientific">Marininema mesophilum</name>
    <dbReference type="NCBI Taxonomy" id="1048340"/>
    <lineage>
        <taxon>Bacteria</taxon>
        <taxon>Bacillati</taxon>
        <taxon>Bacillota</taxon>
        <taxon>Bacilli</taxon>
        <taxon>Bacillales</taxon>
        <taxon>Thermoactinomycetaceae</taxon>
        <taxon>Marininema</taxon>
    </lineage>
</organism>
<dbReference type="PRINTS" id="PR00455">
    <property type="entry name" value="HTHTETR"/>
</dbReference>
<dbReference type="InterPro" id="IPR050624">
    <property type="entry name" value="HTH-type_Tx_Regulator"/>
</dbReference>
<evidence type="ECO:0000313" key="4">
    <source>
        <dbReference type="EMBL" id="SDX03495.1"/>
    </source>
</evidence>
<feature type="DNA-binding region" description="H-T-H motif" evidence="2">
    <location>
        <begin position="35"/>
        <end position="54"/>
    </location>
</feature>
<dbReference type="Gene3D" id="1.10.10.60">
    <property type="entry name" value="Homeodomain-like"/>
    <property type="match status" value="1"/>
</dbReference>
<dbReference type="SUPFAM" id="SSF48498">
    <property type="entry name" value="Tetracyclin repressor-like, C-terminal domain"/>
    <property type="match status" value="1"/>
</dbReference>
<name>A0A1H2YEU5_9BACL</name>
<dbReference type="AlphaFoldDB" id="A0A1H2YEU5"/>
<protein>
    <submittedName>
        <fullName evidence="4">Transcriptional regulator, TetR family</fullName>
    </submittedName>
</protein>
<dbReference type="Pfam" id="PF00440">
    <property type="entry name" value="TetR_N"/>
    <property type="match status" value="1"/>
</dbReference>
<evidence type="ECO:0000259" key="3">
    <source>
        <dbReference type="PROSITE" id="PS50977"/>
    </source>
</evidence>
<evidence type="ECO:0000256" key="1">
    <source>
        <dbReference type="ARBA" id="ARBA00023125"/>
    </source>
</evidence>
<gene>
    <name evidence="4" type="ORF">SAMN05444487_10945</name>
</gene>
<dbReference type="InterPro" id="IPR001647">
    <property type="entry name" value="HTH_TetR"/>
</dbReference>
<dbReference type="Proteomes" id="UP000198534">
    <property type="component" value="Unassembled WGS sequence"/>
</dbReference>
<dbReference type="OrthoDB" id="9814200at2"/>